<dbReference type="EMBL" id="AAWS01000060">
    <property type="protein sequence ID" value="EAY24830.1"/>
    <property type="molecule type" value="Genomic_DNA"/>
</dbReference>
<organism evidence="1 2">
    <name type="scientific">Microscilla marina ATCC 23134</name>
    <dbReference type="NCBI Taxonomy" id="313606"/>
    <lineage>
        <taxon>Bacteria</taxon>
        <taxon>Pseudomonadati</taxon>
        <taxon>Bacteroidota</taxon>
        <taxon>Cytophagia</taxon>
        <taxon>Cytophagales</taxon>
        <taxon>Microscillaceae</taxon>
        <taxon>Microscilla</taxon>
    </lineage>
</organism>
<evidence type="ECO:0000313" key="1">
    <source>
        <dbReference type="EMBL" id="EAY24830.1"/>
    </source>
</evidence>
<evidence type="ECO:0000313" key="2">
    <source>
        <dbReference type="Proteomes" id="UP000004095"/>
    </source>
</evidence>
<dbReference type="AlphaFoldDB" id="A1ZXQ2"/>
<reference evidence="1 2" key="1">
    <citation type="submission" date="2007-01" db="EMBL/GenBank/DDBJ databases">
        <authorList>
            <person name="Haygood M."/>
            <person name="Podell S."/>
            <person name="Anderson C."/>
            <person name="Hopkinson B."/>
            <person name="Roe K."/>
            <person name="Barbeau K."/>
            <person name="Gaasterland T."/>
            <person name="Ferriera S."/>
            <person name="Johnson J."/>
            <person name="Kravitz S."/>
            <person name="Beeson K."/>
            <person name="Sutton G."/>
            <person name="Rogers Y.-H."/>
            <person name="Friedman R."/>
            <person name="Frazier M."/>
            <person name="Venter J.C."/>
        </authorList>
    </citation>
    <scope>NUCLEOTIDE SEQUENCE [LARGE SCALE GENOMIC DNA]</scope>
    <source>
        <strain evidence="1 2">ATCC 23134</strain>
    </source>
</reference>
<proteinExistence type="predicted"/>
<sequence>MVREAGLFNTKATDFRHLLLEACPLKLESYKNYHPKEI</sequence>
<protein>
    <submittedName>
        <fullName evidence="1">Uncharacterized protein</fullName>
    </submittedName>
</protein>
<gene>
    <name evidence="1" type="ORF">M23134_06722</name>
</gene>
<name>A1ZXQ2_MICM2</name>
<accession>A1ZXQ2</accession>
<comment type="caution">
    <text evidence="1">The sequence shown here is derived from an EMBL/GenBank/DDBJ whole genome shotgun (WGS) entry which is preliminary data.</text>
</comment>
<dbReference type="Proteomes" id="UP000004095">
    <property type="component" value="Unassembled WGS sequence"/>
</dbReference>
<keyword evidence="2" id="KW-1185">Reference proteome</keyword>